<gene>
    <name evidence="2" type="ORF">D9758_000058</name>
</gene>
<proteinExistence type="predicted"/>
<feature type="compositionally biased region" description="Polar residues" evidence="1">
    <location>
        <begin position="531"/>
        <end position="542"/>
    </location>
</feature>
<feature type="region of interest" description="Disordered" evidence="1">
    <location>
        <begin position="493"/>
        <end position="604"/>
    </location>
</feature>
<evidence type="ECO:0000256" key="1">
    <source>
        <dbReference type="SAM" id="MobiDB-lite"/>
    </source>
</evidence>
<dbReference type="Proteomes" id="UP000559256">
    <property type="component" value="Unassembled WGS sequence"/>
</dbReference>
<dbReference type="EMBL" id="JAACJM010000001">
    <property type="protein sequence ID" value="KAF5374874.1"/>
    <property type="molecule type" value="Genomic_DNA"/>
</dbReference>
<feature type="compositionally biased region" description="Acidic residues" evidence="1">
    <location>
        <begin position="165"/>
        <end position="176"/>
    </location>
</feature>
<dbReference type="Pfam" id="PF07093">
    <property type="entry name" value="SGT1"/>
    <property type="match status" value="1"/>
</dbReference>
<feature type="compositionally biased region" description="Polar residues" evidence="1">
    <location>
        <begin position="697"/>
        <end position="711"/>
    </location>
</feature>
<evidence type="ECO:0000313" key="2">
    <source>
        <dbReference type="EMBL" id="KAF5374874.1"/>
    </source>
</evidence>
<dbReference type="PANTHER" id="PTHR13060:SF0">
    <property type="entry name" value="PROTEIN ECDYSONELESS HOMOLOG"/>
    <property type="match status" value="1"/>
</dbReference>
<evidence type="ECO:0000313" key="3">
    <source>
        <dbReference type="Proteomes" id="UP000559256"/>
    </source>
</evidence>
<evidence type="ECO:0008006" key="4">
    <source>
        <dbReference type="Google" id="ProtNLM"/>
    </source>
</evidence>
<dbReference type="InterPro" id="IPR010770">
    <property type="entry name" value="Ecd"/>
</dbReference>
<keyword evidence="3" id="KW-1185">Reference proteome</keyword>
<sequence length="801" mass="90709">MDLFNQIPAISEDTLQYKLYLPADASKDKSTATTLAACILAYVESLLPPEFLWHKDSFELKVAHDSETSEWLLEGLMRVGDCIDDEWCTVWVLREISSKWDIAIHVFDSDGEFLLIEAADALPSWVKPSNSDNRVWIYNSHLHLIDVSHISPPSRNPRRRKSDGIDSDDDEAQMQVEEEDEYLAADDALKLLRDTTTKTVAPVKVEETIWDRISEYPAAFRRHVHFTKAYLPLDIAKALSANPSLVQRAVEAFYTRDAIQLRAAHKMARFIPHTCVLTTVRMTRTSYAQLVGQKFYPPKIFGRWEEREDTKPWKWRDIGMKIAVGFEMLYQESKGREIKNTSLDAQLSSAEAEKDVWHRNPEYQAYIRSLVSMNYFRGETEGSQLWKELENKAVRAFVMARKEDSARPSFASLVNLAISCASESPIMESEEDNDDWLTVDADNFDSILQQARGGVNNAVKAQTGDAMNVDDDTDAAEKQTSKLRDLASKVEDFIEGEGDFEGARFPDEMFSDEEMEDEDEVSKMTKRRNNSQRIARTDPQTDATEEVAERPEPNQQIPRDRPIRQPILPRDKYEGVDSDDETDEESDQDSEDEEDKPQVVGDVEIDMNEEQEEFLEFSRQALGISDDHWRNILQDRRDRGAFVPKGLVAKQTTTKSSSVPDSQGMGFTEKSTFSRANPNPKLDSFEAVMKAMDAELKQSQNSKASQPTVTPAKTDKGKGKAKAVVEEDEGEDEELGIEAALEAELKAALEKGDEDEDGLGQTDIDYNLIKNFLQSFKSQDGLSGPVGNLLGRLQQEDWKPS</sequence>
<feature type="region of interest" description="Disordered" evidence="1">
    <location>
        <begin position="152"/>
        <end position="176"/>
    </location>
</feature>
<organism evidence="2 3">
    <name type="scientific">Tetrapyrgos nigripes</name>
    <dbReference type="NCBI Taxonomy" id="182062"/>
    <lineage>
        <taxon>Eukaryota</taxon>
        <taxon>Fungi</taxon>
        <taxon>Dikarya</taxon>
        <taxon>Basidiomycota</taxon>
        <taxon>Agaricomycotina</taxon>
        <taxon>Agaricomycetes</taxon>
        <taxon>Agaricomycetidae</taxon>
        <taxon>Agaricales</taxon>
        <taxon>Marasmiineae</taxon>
        <taxon>Marasmiaceae</taxon>
        <taxon>Tetrapyrgos</taxon>
    </lineage>
</organism>
<feature type="region of interest" description="Disordered" evidence="1">
    <location>
        <begin position="644"/>
        <end position="681"/>
    </location>
</feature>
<feature type="compositionally biased region" description="Basic and acidic residues" evidence="1">
    <location>
        <begin position="547"/>
        <end position="575"/>
    </location>
</feature>
<dbReference type="OrthoDB" id="27237at2759"/>
<feature type="compositionally biased region" description="Polar residues" evidence="1">
    <location>
        <begin position="650"/>
        <end position="661"/>
    </location>
</feature>
<protein>
    <recommendedName>
        <fullName evidence="4">SGT1-domain-containing protein</fullName>
    </recommendedName>
</protein>
<feature type="region of interest" description="Disordered" evidence="1">
    <location>
        <begin position="778"/>
        <end position="801"/>
    </location>
</feature>
<accession>A0A8H5LZ98</accession>
<feature type="compositionally biased region" description="Acidic residues" evidence="1">
    <location>
        <begin position="576"/>
        <end position="595"/>
    </location>
</feature>
<dbReference type="GO" id="GO:0005634">
    <property type="term" value="C:nucleus"/>
    <property type="evidence" value="ECO:0007669"/>
    <property type="project" value="TreeGrafter"/>
</dbReference>
<feature type="compositionally biased region" description="Acidic residues" evidence="1">
    <location>
        <begin position="509"/>
        <end position="520"/>
    </location>
</feature>
<reference evidence="2 3" key="1">
    <citation type="journal article" date="2020" name="ISME J.">
        <title>Uncovering the hidden diversity of litter-decomposition mechanisms in mushroom-forming fungi.</title>
        <authorList>
            <person name="Floudas D."/>
            <person name="Bentzer J."/>
            <person name="Ahren D."/>
            <person name="Johansson T."/>
            <person name="Persson P."/>
            <person name="Tunlid A."/>
        </authorList>
    </citation>
    <scope>NUCLEOTIDE SEQUENCE [LARGE SCALE GENOMIC DNA]</scope>
    <source>
        <strain evidence="2 3">CBS 291.85</strain>
    </source>
</reference>
<dbReference type="PANTHER" id="PTHR13060">
    <property type="entry name" value="SGT1 PROTEIN HSGT1 SUPPRESSOR OF GCR2"/>
    <property type="match status" value="1"/>
</dbReference>
<dbReference type="AlphaFoldDB" id="A0A8H5LZ98"/>
<feature type="region of interest" description="Disordered" evidence="1">
    <location>
        <begin position="695"/>
        <end position="734"/>
    </location>
</feature>
<comment type="caution">
    <text evidence="2">The sequence shown here is derived from an EMBL/GenBank/DDBJ whole genome shotgun (WGS) entry which is preliminary data.</text>
</comment>
<name>A0A8H5LZ98_9AGAR</name>